<organism evidence="1">
    <name type="scientific">Oscillatoriales cyanobacterium SpSt-418</name>
    <dbReference type="NCBI Taxonomy" id="2282169"/>
    <lineage>
        <taxon>Bacteria</taxon>
        <taxon>Bacillati</taxon>
        <taxon>Cyanobacteriota</taxon>
        <taxon>Cyanophyceae</taxon>
        <taxon>Oscillatoriophycideae</taxon>
        <taxon>Oscillatoriales</taxon>
    </lineage>
</organism>
<protein>
    <submittedName>
        <fullName evidence="1">Uncharacterized protein</fullName>
    </submittedName>
</protein>
<accession>A0A7C3PTN6</accession>
<evidence type="ECO:0000313" key="1">
    <source>
        <dbReference type="EMBL" id="HFN01218.1"/>
    </source>
</evidence>
<comment type="caution">
    <text evidence="1">The sequence shown here is derived from an EMBL/GenBank/DDBJ whole genome shotgun (WGS) entry which is preliminary data.</text>
</comment>
<name>A0A7C3PTN6_9CYAN</name>
<dbReference type="AlphaFoldDB" id="A0A7C3PTN6"/>
<dbReference type="EMBL" id="DSRU01000383">
    <property type="protein sequence ID" value="HFN01218.1"/>
    <property type="molecule type" value="Genomic_DNA"/>
</dbReference>
<reference evidence="1" key="1">
    <citation type="journal article" date="2020" name="mSystems">
        <title>Genome- and Community-Level Interaction Insights into Carbon Utilization and Element Cycling Functions of Hydrothermarchaeota in Hydrothermal Sediment.</title>
        <authorList>
            <person name="Zhou Z."/>
            <person name="Liu Y."/>
            <person name="Xu W."/>
            <person name="Pan J."/>
            <person name="Luo Z.H."/>
            <person name="Li M."/>
        </authorList>
    </citation>
    <scope>NUCLEOTIDE SEQUENCE [LARGE SCALE GENOMIC DNA]</scope>
    <source>
        <strain evidence="1">SpSt-418</strain>
    </source>
</reference>
<sequence>MTTAPKITHAFAILAPVPEEHLLSGLEAIQVQEAKGIEEPIVAFGSTAFNIFRKADELRGGHGGSLVEVFLYASHAEEQPLTPRATWHAVYVKHIEARNGRYPKERSYERPETALNGDKPVWAIFWQVQSLKKLNVPIPIKQFHGLDKRSPYQARFIPEGPLLVQYPQLPGSVS</sequence>
<gene>
    <name evidence="1" type="ORF">ENR64_26395</name>
</gene>
<proteinExistence type="predicted"/>